<keyword evidence="1" id="KW-0472">Membrane</keyword>
<dbReference type="Proteomes" id="UP000280271">
    <property type="component" value="Unassembled WGS sequence"/>
</dbReference>
<keyword evidence="1" id="KW-1133">Transmembrane helix</keyword>
<dbReference type="RefSeq" id="WP_121523068.1">
    <property type="nucleotide sequence ID" value="NZ_RCHC01000001.1"/>
</dbReference>
<organism evidence="2 3">
    <name type="scientific">Acinetobacter chengduensis</name>
    <dbReference type="NCBI Taxonomy" id="2420890"/>
    <lineage>
        <taxon>Bacteria</taxon>
        <taxon>Pseudomonadati</taxon>
        <taxon>Pseudomonadota</taxon>
        <taxon>Gammaproteobacteria</taxon>
        <taxon>Moraxellales</taxon>
        <taxon>Moraxellaceae</taxon>
        <taxon>Acinetobacter</taxon>
    </lineage>
</organism>
<feature type="transmembrane region" description="Helical" evidence="1">
    <location>
        <begin position="20"/>
        <end position="47"/>
    </location>
</feature>
<evidence type="ECO:0000313" key="2">
    <source>
        <dbReference type="EMBL" id="RLL24432.1"/>
    </source>
</evidence>
<dbReference type="EMBL" id="RCHC01000001">
    <property type="protein sequence ID" value="RLL24432.1"/>
    <property type="molecule type" value="Genomic_DNA"/>
</dbReference>
<name>A0ABX9TZR8_9GAMM</name>
<reference evidence="2 3" key="1">
    <citation type="submission" date="2018-09" db="EMBL/GenBank/DDBJ databases">
        <title>The draft genome of Acinetobacter sp. strains.</title>
        <authorList>
            <person name="Qin J."/>
            <person name="Feng Y."/>
            <person name="Zong Z."/>
        </authorList>
    </citation>
    <scope>NUCLEOTIDE SEQUENCE [LARGE SCALE GENOMIC DNA]</scope>
    <source>
        <strain evidence="2 3">WCHAc060005</strain>
    </source>
</reference>
<evidence type="ECO:0000256" key="1">
    <source>
        <dbReference type="SAM" id="Phobius"/>
    </source>
</evidence>
<comment type="caution">
    <text evidence="2">The sequence shown here is derived from an EMBL/GenBank/DDBJ whole genome shotgun (WGS) entry which is preliminary data.</text>
</comment>
<evidence type="ECO:0000313" key="3">
    <source>
        <dbReference type="Proteomes" id="UP000280271"/>
    </source>
</evidence>
<keyword evidence="1" id="KW-0812">Transmembrane</keyword>
<accession>A0ABX9TZR8</accession>
<protein>
    <submittedName>
        <fullName evidence="2">Uncharacterized protein</fullName>
    </submittedName>
</protein>
<proteinExistence type="predicted"/>
<gene>
    <name evidence="2" type="ORF">D9K81_00155</name>
</gene>
<feature type="transmembrane region" description="Helical" evidence="1">
    <location>
        <begin position="67"/>
        <end position="85"/>
    </location>
</feature>
<sequence length="94" mass="10995">MKEFFLNLTRIVEANSRVYFAIIVAIVLSLLLFIAEAVHIQTVANALQTHDQVRLKEVIQPLTTRYGWSRAFIIAVMIFWSIWEYRKTKKQLGL</sequence>
<keyword evidence="3" id="KW-1185">Reference proteome</keyword>